<dbReference type="Pfam" id="PF13456">
    <property type="entry name" value="RVT_3"/>
    <property type="match status" value="1"/>
</dbReference>
<dbReference type="InterPro" id="IPR002156">
    <property type="entry name" value="RNaseH_domain"/>
</dbReference>
<accession>A0AAW2U8H6</accession>
<reference evidence="2" key="2">
    <citation type="journal article" date="2024" name="Plant">
        <title>Genomic evolution and insights into agronomic trait innovations of Sesamum species.</title>
        <authorList>
            <person name="Miao H."/>
            <person name="Wang L."/>
            <person name="Qu L."/>
            <person name="Liu H."/>
            <person name="Sun Y."/>
            <person name="Le M."/>
            <person name="Wang Q."/>
            <person name="Wei S."/>
            <person name="Zheng Y."/>
            <person name="Lin W."/>
            <person name="Duan Y."/>
            <person name="Cao H."/>
            <person name="Xiong S."/>
            <person name="Wang X."/>
            <person name="Wei L."/>
            <person name="Li C."/>
            <person name="Ma Q."/>
            <person name="Ju M."/>
            <person name="Zhao R."/>
            <person name="Li G."/>
            <person name="Mu C."/>
            <person name="Tian Q."/>
            <person name="Mei H."/>
            <person name="Zhang T."/>
            <person name="Gao T."/>
            <person name="Zhang H."/>
        </authorList>
    </citation>
    <scope>NUCLEOTIDE SEQUENCE</scope>
    <source>
        <strain evidence="2">G02</strain>
    </source>
</reference>
<dbReference type="SUPFAM" id="SSF53098">
    <property type="entry name" value="Ribonuclease H-like"/>
    <property type="match status" value="1"/>
</dbReference>
<dbReference type="AlphaFoldDB" id="A0AAW2U8H6"/>
<organism evidence="2">
    <name type="scientific">Sesamum radiatum</name>
    <name type="common">Black benniseed</name>
    <dbReference type="NCBI Taxonomy" id="300843"/>
    <lineage>
        <taxon>Eukaryota</taxon>
        <taxon>Viridiplantae</taxon>
        <taxon>Streptophyta</taxon>
        <taxon>Embryophyta</taxon>
        <taxon>Tracheophyta</taxon>
        <taxon>Spermatophyta</taxon>
        <taxon>Magnoliopsida</taxon>
        <taxon>eudicotyledons</taxon>
        <taxon>Gunneridae</taxon>
        <taxon>Pentapetalae</taxon>
        <taxon>asterids</taxon>
        <taxon>lamiids</taxon>
        <taxon>Lamiales</taxon>
        <taxon>Pedaliaceae</taxon>
        <taxon>Sesamum</taxon>
    </lineage>
</organism>
<reference evidence="2" key="1">
    <citation type="submission" date="2020-06" db="EMBL/GenBank/DDBJ databases">
        <authorList>
            <person name="Li T."/>
            <person name="Hu X."/>
            <person name="Zhang T."/>
            <person name="Song X."/>
            <person name="Zhang H."/>
            <person name="Dai N."/>
            <person name="Sheng W."/>
            <person name="Hou X."/>
            <person name="Wei L."/>
        </authorList>
    </citation>
    <scope>NUCLEOTIDE SEQUENCE</scope>
    <source>
        <strain evidence="2">G02</strain>
        <tissue evidence="2">Leaf</tissue>
    </source>
</reference>
<evidence type="ECO:0000313" key="2">
    <source>
        <dbReference type="EMBL" id="KAL0413484.1"/>
    </source>
</evidence>
<name>A0AAW2U8H6_SESRA</name>
<dbReference type="CDD" id="cd09279">
    <property type="entry name" value="RNase_HI_like"/>
    <property type="match status" value="1"/>
</dbReference>
<feature type="domain" description="RNase H type-1" evidence="1">
    <location>
        <begin position="19"/>
        <end position="96"/>
    </location>
</feature>
<dbReference type="Gene3D" id="3.30.420.10">
    <property type="entry name" value="Ribonuclease H-like superfamily/Ribonuclease H"/>
    <property type="match status" value="2"/>
</dbReference>
<dbReference type="GO" id="GO:0004523">
    <property type="term" value="F:RNA-DNA hybrid ribonuclease activity"/>
    <property type="evidence" value="ECO:0007669"/>
    <property type="project" value="InterPro"/>
</dbReference>
<protein>
    <recommendedName>
        <fullName evidence="1">RNase H type-1 domain-containing protein</fullName>
    </recommendedName>
</protein>
<gene>
    <name evidence="2" type="ORF">Sradi_1550100</name>
</gene>
<dbReference type="PANTHER" id="PTHR48475:SF2">
    <property type="entry name" value="RIBONUCLEASE H"/>
    <property type="match status" value="1"/>
</dbReference>
<dbReference type="EMBL" id="JACGWJ010000006">
    <property type="protein sequence ID" value="KAL0413484.1"/>
    <property type="molecule type" value="Genomic_DNA"/>
</dbReference>
<dbReference type="PANTHER" id="PTHR48475">
    <property type="entry name" value="RIBONUCLEASE H"/>
    <property type="match status" value="1"/>
</dbReference>
<dbReference type="GO" id="GO:0003676">
    <property type="term" value="F:nucleic acid binding"/>
    <property type="evidence" value="ECO:0007669"/>
    <property type="project" value="InterPro"/>
</dbReference>
<comment type="caution">
    <text evidence="2">The sequence shown here is derived from an EMBL/GenBank/DDBJ whole genome shotgun (WGS) entry which is preliminary data.</text>
</comment>
<dbReference type="InterPro" id="IPR036397">
    <property type="entry name" value="RNaseH_sf"/>
</dbReference>
<evidence type="ECO:0000259" key="1">
    <source>
        <dbReference type="Pfam" id="PF13456"/>
    </source>
</evidence>
<proteinExistence type="predicted"/>
<sequence length="398" mass="45016">MARAPSEETPREEKWLLHVDGSSSIQGSGAGIVITSPQGEDLEFAIKFGFKASNNEVEYEALVVGMKMAHEAGARHLLAYSDSHLVVKQVKVIEIPSEENAKADCLSRLTSTLEDSRTRHIIIQYLPDPKAALAIQAISSPIDWRTPIIEWLERGNLPDNRWDASRLKTRAVRFLIQGGILYKKSYAHPQLRCVSQFEGVHLLREIHSGCCGSHIGTWTFANKALQVGYFWPTMKQDAKQLVEVTNRILVQGIKRRLERVGGNWAEELTSVLWAYRTTPRGPTGESTFSLVYGTEAMIPAELGIPSHRIMHFSEGHNNELLKENLDLLEELREKAFLSVQRYKNIMINAYNKRVKARSFQVGDLILRRVDTIKPVRKLDSTWEGPYKITSVMEELLIG</sequence>
<dbReference type="InterPro" id="IPR012337">
    <property type="entry name" value="RNaseH-like_sf"/>
</dbReference>